<sequence>SIRMLGTEGADVIASWSDGGVLDAMGGNDTVSGSTNTDTISGGKGNDSITDSGGIGNLLRGDEGNDTVWFSRYGTSTVEGGSGDDLIYADVNNDPASVNVLSGGIGNDRLSSGRSSDTYLFNRGDGQDTISDFDYNGAGKLDKLQFGPGIAQSQLKFYRVGTDLLITVADSATPPSADQITIENWFSGSVYQIESFVFADGSSFTKDQLPALVTAVLGTGNNEAVSGTGGGDMVLGLAGNDTVTDASGSDTIEGGSGNDLITDNGGGSNILLGESGNDTVNFSGSAYNTIEGGAGDDLIQMSDVATSSSAMSNVLVGGQGNDRLVSGSGADTYKFGRGDGVDTILDTDAAGAGRTDTLEFGPGIAAWHLVASRQGDNLRIRVVDPSNFAQVDQVTIESWFTGSSHRIERFLFADGSAMNVAQIEKLLQGQDRTNGGLGLENMAPSSASQPGAGSSLIGQERELALFNSGNGNFVLQDQDTGLASTGLDIGLTRTYNSQAGLGVDGWSNWQFGLNKSVRLDASGKLVRANGDGSEGLYTLDGTIYRSTDGQGAYDAISFDAGAEQWTWTDGASGVKETYDAAKNGRIVSARDRSGNVTTYGYTTAGLLDQVTDASGEKTVLVYDTSNVLKSVRIDYTSGGVAKSGTRVYYEYDGMRRLTMVKTDLTPDDNSIGDGNVYWTAYSYVGDSGRLSGIYQKDGSALKLTYQQDATTGAWWIDTATDGLGRVTKLTRGAEGTTIEDAAGRQVRYAYDAGLLKSVTEVGSAQTGTIEYDAQGNVKKVTDARNVVTEFEYDANGNQTAQKIDGALTVARTFGQPGQVLTETVYSTPAVGAQAGAQPLTTRHAYDAQGRLRFQLTPEGRVTEWRYNAKGEQQTMIEYAGAGYDVSGLAATAAPSEAELATWAAAADQGRTVRTVYTYDARGLLATATTYNTVAANGAGVADGTESLLRYTYDQNGLLRQSIDARGRQVSHTYDGLGRLETTVDAALQQTTVTAYDDASRRTVTTGINGITVTEAFDRAGQLLSSTRASTAASGTTSYAYDKAGRLAMVRDAAGASSFMLYDTAGRKVADIDPDGSLTEYFYNAANQITRVKRYATNVTAALAGADGLPNGSTLAQVRPTASAAGDRSAWNVYDTAGRLIESLDAEGYLTTTAYDGASRVLSVTRHAQVTDLAALAARADANAPAAFNYAFATGDSRVRYFYDSDGNNVGELDAEGYLTEHFHDAAGQLTRSVTYKTPTATAQRAAGTLAQLRPDTTPTDAVARVLYNAKGQPVGAIDAAGVLTETVYDPNGNVARKVRYATVVTYTAEATLATLRPNTSTADRIWTYTYTALNQLQTETAPDGTVARYTYDKLGNVLSATRAEGTAASTTLLQRYDVEGRLVAELPAAAAAEVAKKTGDQPAIEAVWRDYAVTYKYDAAGRRVSMTEPGGARTLYYYDTDGRLAHTVNAVGEVRSVLYNAFNQVERNVAYSATVASTTLALMKGGSAADISTTLTGLATSAVATRTLYDHNGRVAATIDPEGALTAFLYDASGNVKESFAYASAINANSSEADILAGIANNTFVDKAHDQHQRFVYDQRGQLKATFTALQVKDNVQQWSVSTRAYDANGNLVGATTYAMPLTKAAPVEADLATMAASASDERTRHAYDALNRLSVTATAQRATSGGKYAWTLQLVEYDADGNVAAQRTLAKQLEAADPTAAELEAGVAAANRSDADSVVRHAYDEMGRVTHSATAQVAVNGVLQWSVSKFSYDKAGRLTARTDYATSLTAAGLPAAPTAADYAQWIKGATADAARDRTTRHVYDAGGRLHYTIDALGGVSGREYDARGNLTQVTAYATPSVVADPIPATYAPVSNTRDSVTRTVYDAANRAQYLIDAEGGVSERRYDARGNLVASVSYATAIVAGGLTPSSTPATVKDLVTPKIDATRDRATRYVLDNDGRVRFVVDAQGYLTETQYNALGQAVKTFAYEDALTLAESAQTLAALAAEANTQFTDRKVRYEVREYDAQGRVIKTTDARGASETFGYDGAGNKTSFVNKLGKQWDYAYNAAGQLVEELTPEVAVMDNQGAAATARLVTAIDYDALGNVQSRTEGGVRKADGSAVEGLADSTRTTKYEYDLLGRQIKTILPSVAVYNAAETPSTAAGAARAERTPLEVSIAVSYDALGNALSSTTSATYQADGAPEDAVTTRKVYDKLGQVAYDIDAMGQVTGYQRDTLGNVTVLTRYAQVPGWAGSSYSQADVEARLLTLEHGADRAIATVYNRLGQAVKVTEPAAHVYDQLTGVTGTAPGYATLAKVTRTDYNAYGEAYRQRVYGAETSNPQNLPEEQLIRTAVAETRHYYDQRGERVAQFVLANTAAGAGAGGDTGGYVSETQYSAFGEISRVTDYAGLVAASAMRDSAYDAVSVNGADRRTDYYYDKAGNKEKEMRHGVDVDVFRGATVASGAAVLETRYAYDAVGNLLSSTDPLGGVTSSYYDAVGRVTAVTVRAGFDAGTAADLQGGAQAAPLMLTAFMRDVHGNVVRQTAYATSATVDATGYQAPAGDAADRVTWTRYDRNGNAVAVKDANGNESFSSYDIFGRVAKQWREVSIADTNGVLFKRTTYSITRYDKLGQVAEVLTPGNGTSMALADVSGKIVQSASIVNHLQAGSDSSYVGENRVTLAYPELGNQPIRVELSYRTYPGYIHDDEAENGKRPVAARITSQTFELAAGGASATLVWQDDGVVSGGIQDFNSVRILVRNAAGEWVQQYQRLGYELTAAPRVEDNVAGEVGTTRQANSYNSFGELTGKSVNGVQYEYADYDQAGQVWRTNAGDGVDKVMFHNIAGQTTLQLRSARSVDGGVYDLKAGYQSAQQVAAFAAGDDRATGLVRNETRYDLMGRAIGQTGATHEVRAPADSGVTGAAVGGALAGSGTQWVWHHDEQGAAHGGTWTGANQLDVGLTLPVGLGSGDIKIEVDYDTDGAPANWEANEPELGASSTTHPRILRMDQLQAVDAAAGRYSVRVEWNGPNVDTLRELRVYKKDVGGAWRLLSRSQGGAGQPVGGPYLAVPLPADGLAKVVLEHTAAGGAPVQLAGVNFGDAVLFDLSGLAAGTAQYRVLFQGQYESAPTAGESGSLQVGVDGAGRRTASRTVASGHAMDAQTARASSRQRLDRWGNVVEVTDPRNPNWRIRYSYNDNDQLTSTQRVDLALPQAAPQTLATSYYDALGREVGTRDALGHLQRKVYGADGRLADERHADGGLVHSVYNLFGERTALHTYTDSTRYIATGYGYDHLGQLTSVSTASVTSHVALAPDEGGGMQLSEGVAGALTESYRYDELGRRNRTIDGAGGTSHVRYDFGGNVAANIDELGRVTRYSHDALGHRTGQQNADGLSMRWEVDLHGRVHSHVDLGEATVRYRYTGLGQLATQSSDARGQIAAQNLAYRYDGDQLVRIDDLANDQSSTYAYDLAGNRLREKTLARGLVVQDNHIAYDALNRMTRVADGRYDIGIGYDANGNRTRVDTFHIDASGNTTAISARNSYDEMNRQLIVDGKLGDGQPEDGEVVLGERGHQLAYDLAGKRVSDSYYYTAADGQRRWTRETYDYDAAGRLGTTWRGDARDGADATVIDRRYYDGAGRIVRSGVAQTEFSGETVLVQGSSDAVMKGYKLPSEYRINYYDAAGQLIRQKARALNGFLLDDIYYRPIGDRSPTENAQTGYSDAGNLQGYYLVPPGNGPQTMYKMRYVMFDGYKEALVTADRQDNRSAITETVYDGNGHVIGVNERVAANGNTPESQRSRGYVNDASGQVLLKVDGAVRTTSLVVNGVLLGSSGNSADDTDSSFASTYQATGSGAMSAAPSAYAVQGAHETPSSIAQAVWGDSKLWYLIADANGMGGDTALSAGTLLRLPARVNTVHNDYQSFKPYNAAEAIGNTTPVLPAPAGPEGCGAAAQIIVVVVAVVVTVVSYGALSEAAGAALTAAFGSSTASAAVIGAAAGALGSIASQGVGMAIGAQDQFSWRGVALSALGSGVSYGMAAGVGSGGGFMGLEGRAALAARAAVSNALSQGIGVMTGLQERFDWRGMAASAVGSAAGATAAKALGEAGYGILAQRIGASFAGGVGTALARGGKIDIVRIATDAFGNALGDSIAEMSLGSSSEQARIAELDAEIGKGELFVSSANWRNPVISWNLDGKSMYDTDLYYRQDRDAMMSLENSEPAAHQVAIGDMDDDGNVNLGDGRWKTPGGKIAYITVIAGLEFNHAQAKNLSEAINLDYQFGSVSGGIGGLSLNELITVDIKAIQNNVARQQVAKMLAQQNPRPNTVPISDIDFVDSKALDKNQIGEIINSHNPKLIDMGIDQFVYDTSKKYSLNPKVLLATLAQEQNWGLNGKVSKIAGIDGGGGGNPIDLPIGKSIDKSAETYRKHFDVAADAGGMMKIKINFDPRGNEQRAVFGSGLSEWQAKNPMAVHNLRQGFEYTTRTASEYAKLKYTPFTYFAPQNSRPYDSWVKLYKGFK</sequence>
<dbReference type="Gene3D" id="2.180.10.10">
    <property type="entry name" value="RHS repeat-associated core"/>
    <property type="match status" value="9"/>
</dbReference>
<evidence type="ECO:0000256" key="1">
    <source>
        <dbReference type="ARBA" id="ARBA00022837"/>
    </source>
</evidence>
<dbReference type="Pfam" id="PF06594">
    <property type="entry name" value="HCBP_related"/>
    <property type="match status" value="2"/>
</dbReference>
<dbReference type="EMBL" id="FPBO01000068">
    <property type="protein sequence ID" value="SFV17627.1"/>
    <property type="molecule type" value="Genomic_DNA"/>
</dbReference>
<dbReference type="Gene3D" id="2.160.20.160">
    <property type="match status" value="1"/>
</dbReference>
<reference evidence="5" key="1">
    <citation type="submission" date="2016-10" db="EMBL/GenBank/DDBJ databases">
        <authorList>
            <person name="Varghese N."/>
            <person name="Submissions S."/>
        </authorList>
    </citation>
    <scope>NUCLEOTIDE SEQUENCE [LARGE SCALE GENOMIC DNA]</scope>
    <source>
        <strain evidence="5">CGMCC 1.11014</strain>
    </source>
</reference>
<dbReference type="Pfam" id="PF00353">
    <property type="entry name" value="HemolysinCabind"/>
    <property type="match status" value="5"/>
</dbReference>
<dbReference type="Proteomes" id="UP000199391">
    <property type="component" value="Unassembled WGS sequence"/>
</dbReference>
<evidence type="ECO:0000256" key="2">
    <source>
        <dbReference type="SAM" id="Phobius"/>
    </source>
</evidence>
<dbReference type="OrthoDB" id="8553452at2"/>
<feature type="transmembrane region" description="Helical" evidence="2">
    <location>
        <begin position="3922"/>
        <end position="3943"/>
    </location>
</feature>
<proteinExistence type="predicted"/>
<dbReference type="InterPro" id="IPR031325">
    <property type="entry name" value="RHS_repeat"/>
</dbReference>
<dbReference type="Pfam" id="PF05593">
    <property type="entry name" value="RHS_repeat"/>
    <property type="match status" value="8"/>
</dbReference>
<dbReference type="PRINTS" id="PR00313">
    <property type="entry name" value="CABNDNGRPT"/>
</dbReference>
<feature type="non-terminal residue" evidence="4">
    <location>
        <position position="1"/>
    </location>
</feature>
<accession>A0A1I7M6V9</accession>
<dbReference type="InterPro" id="IPR001343">
    <property type="entry name" value="Hemolysn_Ca-bd"/>
</dbReference>
<dbReference type="PANTHER" id="PTHR32305">
    <property type="match status" value="1"/>
</dbReference>
<dbReference type="SUPFAM" id="SSF51120">
    <property type="entry name" value="beta-Roll"/>
    <property type="match status" value="2"/>
</dbReference>
<feature type="transmembrane region" description="Helical" evidence="2">
    <location>
        <begin position="3950"/>
        <end position="3972"/>
    </location>
</feature>
<keyword evidence="2" id="KW-1133">Transmembrane helix</keyword>
<evidence type="ECO:0000313" key="4">
    <source>
        <dbReference type="EMBL" id="SFV17627.1"/>
    </source>
</evidence>
<keyword evidence="1" id="KW-0106">Calcium</keyword>
<dbReference type="GO" id="GO:0005509">
    <property type="term" value="F:calcium ion binding"/>
    <property type="evidence" value="ECO:0007669"/>
    <property type="project" value="InterPro"/>
</dbReference>
<dbReference type="NCBIfam" id="TIGR01643">
    <property type="entry name" value="YD_repeat_2x"/>
    <property type="match status" value="9"/>
</dbReference>
<dbReference type="Gene3D" id="2.150.10.10">
    <property type="entry name" value="Serralysin-like metalloprotease, C-terminal"/>
    <property type="match status" value="2"/>
</dbReference>
<dbReference type="InterPro" id="IPR050708">
    <property type="entry name" value="T6SS_VgrG/RHS"/>
</dbReference>
<dbReference type="InterPro" id="IPR011049">
    <property type="entry name" value="Serralysin-like_metalloprot_C"/>
</dbReference>
<dbReference type="PANTHER" id="PTHR32305:SF15">
    <property type="entry name" value="PROTEIN RHSA-RELATED"/>
    <property type="match status" value="1"/>
</dbReference>
<gene>
    <name evidence="4" type="ORF">SAMN05216552_10685</name>
</gene>
<keyword evidence="2" id="KW-0812">Transmembrane</keyword>
<protein>
    <submittedName>
        <fullName evidence="4">YD repeat-containing protein</fullName>
    </submittedName>
</protein>
<dbReference type="InterPro" id="IPR006530">
    <property type="entry name" value="YD"/>
</dbReference>
<evidence type="ECO:0000259" key="3">
    <source>
        <dbReference type="Pfam" id="PF06594"/>
    </source>
</evidence>
<feature type="domain" description="Haemolysin-type calcium binding-related" evidence="3">
    <location>
        <begin position="163"/>
        <end position="208"/>
    </location>
</feature>
<dbReference type="InterPro" id="IPR010566">
    <property type="entry name" value="Haemolys_ca-bd"/>
</dbReference>
<keyword evidence="5" id="KW-1185">Reference proteome</keyword>
<organism evidence="4 5">
    <name type="scientific">Pseudoduganella namucuonensis</name>
    <dbReference type="NCBI Taxonomy" id="1035707"/>
    <lineage>
        <taxon>Bacteria</taxon>
        <taxon>Pseudomonadati</taxon>
        <taxon>Pseudomonadota</taxon>
        <taxon>Betaproteobacteria</taxon>
        <taxon>Burkholderiales</taxon>
        <taxon>Oxalobacteraceae</taxon>
        <taxon>Telluria group</taxon>
        <taxon>Pseudoduganella</taxon>
    </lineage>
</organism>
<dbReference type="STRING" id="1035707.SAMN05216552_10685"/>
<name>A0A1I7M6V9_9BURK</name>
<evidence type="ECO:0000313" key="5">
    <source>
        <dbReference type="Proteomes" id="UP000199391"/>
    </source>
</evidence>
<keyword evidence="2" id="KW-0472">Membrane</keyword>
<feature type="domain" description="Haemolysin-type calcium binding-related" evidence="3">
    <location>
        <begin position="378"/>
        <end position="422"/>
    </location>
</feature>